<proteinExistence type="predicted"/>
<dbReference type="RefSeq" id="WP_204067207.1">
    <property type="nucleotide sequence ID" value="NZ_BOOJ01000050.1"/>
</dbReference>
<evidence type="ECO:0000313" key="2">
    <source>
        <dbReference type="EMBL" id="GIH95109.1"/>
    </source>
</evidence>
<dbReference type="PROSITE" id="PS50801">
    <property type="entry name" value="STAS"/>
    <property type="match status" value="1"/>
</dbReference>
<dbReference type="InterPro" id="IPR036513">
    <property type="entry name" value="STAS_dom_sf"/>
</dbReference>
<dbReference type="CDD" id="cd07043">
    <property type="entry name" value="STAS_anti-anti-sigma_factors"/>
    <property type="match status" value="1"/>
</dbReference>
<evidence type="ECO:0000313" key="3">
    <source>
        <dbReference type="Proteomes" id="UP000619788"/>
    </source>
</evidence>
<dbReference type="Pfam" id="PF01740">
    <property type="entry name" value="STAS"/>
    <property type="match status" value="1"/>
</dbReference>
<organism evidence="2 3">
    <name type="scientific">Planobispora siamensis</name>
    <dbReference type="NCBI Taxonomy" id="936338"/>
    <lineage>
        <taxon>Bacteria</taxon>
        <taxon>Bacillati</taxon>
        <taxon>Actinomycetota</taxon>
        <taxon>Actinomycetes</taxon>
        <taxon>Streptosporangiales</taxon>
        <taxon>Streptosporangiaceae</taxon>
        <taxon>Planobispora</taxon>
    </lineage>
</organism>
<gene>
    <name evidence="2" type="ORF">Psi01_57390</name>
</gene>
<dbReference type="EMBL" id="BOOJ01000050">
    <property type="protein sequence ID" value="GIH95109.1"/>
    <property type="molecule type" value="Genomic_DNA"/>
</dbReference>
<dbReference type="SUPFAM" id="SSF52091">
    <property type="entry name" value="SpoIIaa-like"/>
    <property type="match status" value="1"/>
</dbReference>
<sequence>MQLHEHAGGVLIARVRGALAVGLASLLGRQLAARWTQPGLRALVVDVSAVAFADPIGVRELIEAYNRCQAHELACALVGEVRLARLLRATAPSPPLRLSPMPVRPRRSWRAGLMRCEWLFVIP</sequence>
<reference evidence="2 3" key="1">
    <citation type="submission" date="2021-01" db="EMBL/GenBank/DDBJ databases">
        <title>Whole genome shotgun sequence of Planobispora siamensis NBRC 107568.</title>
        <authorList>
            <person name="Komaki H."/>
            <person name="Tamura T."/>
        </authorList>
    </citation>
    <scope>NUCLEOTIDE SEQUENCE [LARGE SCALE GENOMIC DNA]</scope>
    <source>
        <strain evidence="2 3">NBRC 107568</strain>
    </source>
</reference>
<keyword evidence="3" id="KW-1185">Reference proteome</keyword>
<comment type="caution">
    <text evidence="2">The sequence shown here is derived from an EMBL/GenBank/DDBJ whole genome shotgun (WGS) entry which is preliminary data.</text>
</comment>
<feature type="domain" description="STAS" evidence="1">
    <location>
        <begin position="9"/>
        <end position="79"/>
    </location>
</feature>
<evidence type="ECO:0000259" key="1">
    <source>
        <dbReference type="PROSITE" id="PS50801"/>
    </source>
</evidence>
<accession>A0A8J3SMM4</accession>
<dbReference type="Proteomes" id="UP000619788">
    <property type="component" value="Unassembled WGS sequence"/>
</dbReference>
<name>A0A8J3SMM4_9ACTN</name>
<protein>
    <recommendedName>
        <fullName evidence="1">STAS domain-containing protein</fullName>
    </recommendedName>
</protein>
<dbReference type="AlphaFoldDB" id="A0A8J3SMM4"/>
<dbReference type="Gene3D" id="3.30.750.24">
    <property type="entry name" value="STAS domain"/>
    <property type="match status" value="1"/>
</dbReference>
<dbReference type="InterPro" id="IPR002645">
    <property type="entry name" value="STAS_dom"/>
</dbReference>